<keyword evidence="7" id="KW-0547">Nucleotide-binding</keyword>
<proteinExistence type="predicted"/>
<dbReference type="InterPro" id="IPR013656">
    <property type="entry name" value="PAS_4"/>
</dbReference>
<dbReference type="InterPro" id="IPR003594">
    <property type="entry name" value="HATPase_dom"/>
</dbReference>
<protein>
    <submittedName>
        <fullName evidence="14">PAS domain S-box protein</fullName>
    </submittedName>
</protein>
<evidence type="ECO:0000259" key="12">
    <source>
        <dbReference type="PROSITE" id="PS50112"/>
    </source>
</evidence>
<feature type="domain" description="PAC" evidence="13">
    <location>
        <begin position="85"/>
        <end position="137"/>
    </location>
</feature>
<evidence type="ECO:0000259" key="11">
    <source>
        <dbReference type="PROSITE" id="PS50109"/>
    </source>
</evidence>
<gene>
    <name evidence="14" type="ORF">NJ959_02165</name>
</gene>
<feature type="domain" description="PAC" evidence="13">
    <location>
        <begin position="506"/>
        <end position="558"/>
    </location>
</feature>
<feature type="domain" description="PAC" evidence="13">
    <location>
        <begin position="372"/>
        <end position="430"/>
    </location>
</feature>
<dbReference type="InterPro" id="IPR005467">
    <property type="entry name" value="His_kinase_dom"/>
</dbReference>
<dbReference type="Gene3D" id="3.30.565.10">
    <property type="entry name" value="Histidine kinase-like ATPase, C-terminal domain"/>
    <property type="match status" value="1"/>
</dbReference>
<dbReference type="PROSITE" id="PS50113">
    <property type="entry name" value="PAC"/>
    <property type="match status" value="3"/>
</dbReference>
<dbReference type="RefSeq" id="WP_254010094.1">
    <property type="nucleotide sequence ID" value="NZ_JAMZMM010000010.1"/>
</dbReference>
<dbReference type="AlphaFoldDB" id="A0AAE3GP72"/>
<comment type="subcellular location">
    <subcellularLocation>
        <location evidence="1">Cell inner membrane</location>
        <topology evidence="1">Multi-pass membrane protein</topology>
    </subcellularLocation>
</comment>
<keyword evidence="4" id="KW-0808">Transferase</keyword>
<dbReference type="PROSITE" id="PS50109">
    <property type="entry name" value="HIS_KIN"/>
    <property type="match status" value="1"/>
</dbReference>
<keyword evidence="3" id="KW-0997">Cell inner membrane</keyword>
<dbReference type="InterPro" id="IPR001610">
    <property type="entry name" value="PAC"/>
</dbReference>
<keyword evidence="5" id="KW-0812">Transmembrane</keyword>
<keyword evidence="9" id="KW-1133">Transmembrane helix</keyword>
<dbReference type="InterPro" id="IPR000700">
    <property type="entry name" value="PAS-assoc_C"/>
</dbReference>
<keyword evidence="2" id="KW-1003">Cell membrane</keyword>
<reference evidence="14" key="1">
    <citation type="submission" date="2022-06" db="EMBL/GenBank/DDBJ databases">
        <title>New cyanobacteria of genus Symplocastrum in benthos of Lake Baikal.</title>
        <authorList>
            <person name="Sorokovikova E."/>
            <person name="Tikhonova I."/>
            <person name="Krasnopeev A."/>
            <person name="Evseev P."/>
            <person name="Gladkikh A."/>
            <person name="Belykh O."/>
        </authorList>
    </citation>
    <scope>NUCLEOTIDE SEQUENCE</scope>
    <source>
        <strain evidence="14">BBK-W-15</strain>
    </source>
</reference>
<keyword evidence="15" id="KW-1185">Reference proteome</keyword>
<keyword evidence="8" id="KW-0418">Kinase</keyword>
<dbReference type="SUPFAM" id="SSF55874">
    <property type="entry name" value="ATPase domain of HSP90 chaperone/DNA topoisomerase II/histidine kinase"/>
    <property type="match status" value="1"/>
</dbReference>
<feature type="domain" description="PAS" evidence="12">
    <location>
        <begin position="303"/>
        <end position="349"/>
    </location>
</feature>
<dbReference type="SMART" id="SM00091">
    <property type="entry name" value="PAS"/>
    <property type="match status" value="4"/>
</dbReference>
<dbReference type="NCBIfam" id="TIGR00229">
    <property type="entry name" value="sensory_box"/>
    <property type="match status" value="3"/>
</dbReference>
<dbReference type="Proteomes" id="UP001204953">
    <property type="component" value="Unassembled WGS sequence"/>
</dbReference>
<evidence type="ECO:0000259" key="13">
    <source>
        <dbReference type="PROSITE" id="PS50113"/>
    </source>
</evidence>
<dbReference type="GO" id="GO:0000166">
    <property type="term" value="F:nucleotide binding"/>
    <property type="evidence" value="ECO:0007669"/>
    <property type="project" value="UniProtKB-KW"/>
</dbReference>
<sequence length="764" mass="87331">MTEHISEYKQVQDRFQTVFDLAPVGIAIITPQGRFIETNKACQDILCYTKDELHDLSYTELIPPNESGEELNLCKKIIARDETKLTLEKRYVRKDGTIIWVNLSVTFVSGEEGLPEYTIAYIQDISDAYNQLCLRREAELKLQQNREKLEQRVKGRTTELAQTNMQLQQEITERKLLMEALKENEQCLKAVLDAIPGAVSWITAEGKYIGVNQHLAQTLNLSSQDFTGKHLGFLNNSPQFVKFMIDFLHSDTKTNQDIVEIIVNELNRYYLLNAQKYQEGTQAVSVGIDITENQESKLEIQRQKEFLQNILDTNFSMIYVKDREGRYVLANQAFANRRGLSISDLIGKTTAELHSNSADVDRFIAEDMEVFETLQPKFIPDEVSYTPTGEVRWYQTIKQPLISSDGKVIQVLGVSTDITDRKLAEEQLRHSEEQLRRALEAAHMGTWDWNLETGEGTSSHNLELLYGLAPNTFDGTYEAFLAILHPDDRDFVHQNTQSALEKGGDGNLEFRIIRPDGTIRWIESKYQVFTNSRGEPLRMSGINLDITHRKEAEIKIKASLREKDILLQEIHHRVKNNLQVISSLLDLQSHHIYDPVVLELFQESQNRVKSMALVHEKLYQSRDFARINFADYIENLTNYLFQVYAVHSHLIAIQLDIENVHLTIDTAIPCGLILSELVSNGIKYAFPHGRAGTIKIALHSQPDNRYTLIVQDNGIGIPDDLDLKHTKSLGLQLVTILTEQLDGILEINSNRGTEFKICFPQPNQ</sequence>
<evidence type="ECO:0000256" key="6">
    <source>
        <dbReference type="ARBA" id="ARBA00022737"/>
    </source>
</evidence>
<dbReference type="Pfam" id="PF08447">
    <property type="entry name" value="PAS_3"/>
    <property type="match status" value="1"/>
</dbReference>
<evidence type="ECO:0000256" key="2">
    <source>
        <dbReference type="ARBA" id="ARBA00022475"/>
    </source>
</evidence>
<dbReference type="EMBL" id="JAMZMM010000010">
    <property type="protein sequence ID" value="MCP2727278.1"/>
    <property type="molecule type" value="Genomic_DNA"/>
</dbReference>
<dbReference type="Pfam" id="PF02518">
    <property type="entry name" value="HATPase_c"/>
    <property type="match status" value="1"/>
</dbReference>
<evidence type="ECO:0000256" key="1">
    <source>
        <dbReference type="ARBA" id="ARBA00004429"/>
    </source>
</evidence>
<feature type="domain" description="PAS" evidence="12">
    <location>
        <begin position="184"/>
        <end position="251"/>
    </location>
</feature>
<evidence type="ECO:0000313" key="15">
    <source>
        <dbReference type="Proteomes" id="UP001204953"/>
    </source>
</evidence>
<dbReference type="PANTHER" id="PTHR43065:SF23">
    <property type="entry name" value="SENSOR HISTIDINE KINASE PDTAS"/>
    <property type="match status" value="1"/>
</dbReference>
<feature type="domain" description="Histidine kinase" evidence="11">
    <location>
        <begin position="569"/>
        <end position="763"/>
    </location>
</feature>
<dbReference type="SMART" id="SM00387">
    <property type="entry name" value="HATPase_c"/>
    <property type="match status" value="1"/>
</dbReference>
<dbReference type="InterPro" id="IPR035965">
    <property type="entry name" value="PAS-like_dom_sf"/>
</dbReference>
<dbReference type="SUPFAM" id="SSF55785">
    <property type="entry name" value="PYP-like sensor domain (PAS domain)"/>
    <property type="match status" value="4"/>
</dbReference>
<dbReference type="GO" id="GO:0005886">
    <property type="term" value="C:plasma membrane"/>
    <property type="evidence" value="ECO:0007669"/>
    <property type="project" value="UniProtKB-SubCell"/>
</dbReference>
<dbReference type="InterPro" id="IPR000014">
    <property type="entry name" value="PAS"/>
</dbReference>
<evidence type="ECO:0000313" key="14">
    <source>
        <dbReference type="EMBL" id="MCP2727278.1"/>
    </source>
</evidence>
<dbReference type="PROSITE" id="PS50112">
    <property type="entry name" value="PAS"/>
    <property type="match status" value="4"/>
</dbReference>
<evidence type="ECO:0000256" key="3">
    <source>
        <dbReference type="ARBA" id="ARBA00022519"/>
    </source>
</evidence>
<evidence type="ECO:0000256" key="5">
    <source>
        <dbReference type="ARBA" id="ARBA00022692"/>
    </source>
</evidence>
<keyword evidence="10" id="KW-0472">Membrane</keyword>
<dbReference type="InterPro" id="IPR013655">
    <property type="entry name" value="PAS_fold_3"/>
</dbReference>
<keyword evidence="6" id="KW-0677">Repeat</keyword>
<evidence type="ECO:0000256" key="4">
    <source>
        <dbReference type="ARBA" id="ARBA00022679"/>
    </source>
</evidence>
<feature type="domain" description="PAS" evidence="12">
    <location>
        <begin position="11"/>
        <end position="81"/>
    </location>
</feature>
<feature type="domain" description="PAS" evidence="12">
    <location>
        <begin position="431"/>
        <end position="503"/>
    </location>
</feature>
<evidence type="ECO:0000256" key="10">
    <source>
        <dbReference type="ARBA" id="ARBA00023136"/>
    </source>
</evidence>
<dbReference type="Gene3D" id="3.30.450.20">
    <property type="entry name" value="PAS domain"/>
    <property type="match status" value="4"/>
</dbReference>
<accession>A0AAE3GP72</accession>
<name>A0AAE3GP72_9CYAN</name>
<dbReference type="Pfam" id="PF07568">
    <property type="entry name" value="HisKA_2"/>
    <property type="match status" value="1"/>
</dbReference>
<evidence type="ECO:0000256" key="9">
    <source>
        <dbReference type="ARBA" id="ARBA00022989"/>
    </source>
</evidence>
<dbReference type="SMART" id="SM00086">
    <property type="entry name" value="PAC"/>
    <property type="match status" value="3"/>
</dbReference>
<organism evidence="14 15">
    <name type="scientific">Limnofasciculus baicalensis BBK-W-15</name>
    <dbReference type="NCBI Taxonomy" id="2699891"/>
    <lineage>
        <taxon>Bacteria</taxon>
        <taxon>Bacillati</taxon>
        <taxon>Cyanobacteriota</taxon>
        <taxon>Cyanophyceae</taxon>
        <taxon>Coleofasciculales</taxon>
        <taxon>Coleofasciculaceae</taxon>
        <taxon>Limnofasciculus</taxon>
        <taxon>Limnofasciculus baicalensis</taxon>
    </lineage>
</organism>
<dbReference type="PANTHER" id="PTHR43065">
    <property type="entry name" value="SENSOR HISTIDINE KINASE"/>
    <property type="match status" value="1"/>
</dbReference>
<dbReference type="Pfam" id="PF08448">
    <property type="entry name" value="PAS_4"/>
    <property type="match status" value="1"/>
</dbReference>
<dbReference type="GO" id="GO:0016301">
    <property type="term" value="F:kinase activity"/>
    <property type="evidence" value="ECO:0007669"/>
    <property type="project" value="UniProtKB-KW"/>
</dbReference>
<dbReference type="CDD" id="cd00130">
    <property type="entry name" value="PAS"/>
    <property type="match status" value="3"/>
</dbReference>
<dbReference type="Gene3D" id="2.10.70.100">
    <property type="match status" value="1"/>
</dbReference>
<dbReference type="InterPro" id="IPR011495">
    <property type="entry name" value="Sig_transdc_His_kin_sub2_dim/P"/>
</dbReference>
<comment type="caution">
    <text evidence="14">The sequence shown here is derived from an EMBL/GenBank/DDBJ whole genome shotgun (WGS) entry which is preliminary data.</text>
</comment>
<evidence type="ECO:0000256" key="8">
    <source>
        <dbReference type="ARBA" id="ARBA00022777"/>
    </source>
</evidence>
<dbReference type="Pfam" id="PF13426">
    <property type="entry name" value="PAS_9"/>
    <property type="match status" value="2"/>
</dbReference>
<dbReference type="FunFam" id="2.10.70.100:FF:000001">
    <property type="entry name" value="Sensory transduction histidine kinase"/>
    <property type="match status" value="1"/>
</dbReference>
<dbReference type="InterPro" id="IPR036890">
    <property type="entry name" value="HATPase_C_sf"/>
</dbReference>
<evidence type="ECO:0000256" key="7">
    <source>
        <dbReference type="ARBA" id="ARBA00022741"/>
    </source>
</evidence>